<dbReference type="EMBL" id="NEKC01000012">
    <property type="protein sequence ID" value="OTA28754.1"/>
    <property type="molecule type" value="Genomic_DNA"/>
</dbReference>
<dbReference type="NCBIfam" id="TIGR00797">
    <property type="entry name" value="matE"/>
    <property type="match status" value="1"/>
</dbReference>
<dbReference type="OrthoDB" id="5242355at2"/>
<feature type="transmembrane region" description="Helical" evidence="6">
    <location>
        <begin position="89"/>
        <end position="111"/>
    </location>
</feature>
<dbReference type="GO" id="GO:0005886">
    <property type="term" value="C:plasma membrane"/>
    <property type="evidence" value="ECO:0007669"/>
    <property type="project" value="TreeGrafter"/>
</dbReference>
<feature type="transmembrane region" description="Helical" evidence="6">
    <location>
        <begin position="12"/>
        <end position="33"/>
    </location>
</feature>
<organism evidence="7 8">
    <name type="scientific">Alloscardovia macacae</name>
    <dbReference type="NCBI Taxonomy" id="1160091"/>
    <lineage>
        <taxon>Bacteria</taxon>
        <taxon>Bacillati</taxon>
        <taxon>Actinomycetota</taxon>
        <taxon>Actinomycetes</taxon>
        <taxon>Bifidobacteriales</taxon>
        <taxon>Bifidobacteriaceae</taxon>
        <taxon>Alloscardovia</taxon>
    </lineage>
</organism>
<gene>
    <name evidence="7" type="ORF">B9T39_06015</name>
</gene>
<dbReference type="PANTHER" id="PTHR42893">
    <property type="entry name" value="PROTEIN DETOXIFICATION 44, CHLOROPLASTIC-RELATED"/>
    <property type="match status" value="1"/>
</dbReference>
<dbReference type="InterPro" id="IPR044644">
    <property type="entry name" value="DinF-like"/>
</dbReference>
<evidence type="ECO:0000256" key="6">
    <source>
        <dbReference type="SAM" id="Phobius"/>
    </source>
</evidence>
<dbReference type="InterPro" id="IPR002528">
    <property type="entry name" value="MATE_fam"/>
</dbReference>
<dbReference type="Proteomes" id="UP000243540">
    <property type="component" value="Unassembled WGS sequence"/>
</dbReference>
<feature type="transmembrane region" description="Helical" evidence="6">
    <location>
        <begin position="161"/>
        <end position="182"/>
    </location>
</feature>
<evidence type="ECO:0000256" key="4">
    <source>
        <dbReference type="ARBA" id="ARBA00022989"/>
    </source>
</evidence>
<name>A0A1Y2SXP3_9BIFI</name>
<proteinExistence type="inferred from homology"/>
<accession>A0A1Y2SXP3</accession>
<comment type="caution">
    <text evidence="7">The sequence shown here is derived from an EMBL/GenBank/DDBJ whole genome shotgun (WGS) entry which is preliminary data.</text>
</comment>
<dbReference type="GO" id="GO:0042910">
    <property type="term" value="F:xenobiotic transmembrane transporter activity"/>
    <property type="evidence" value="ECO:0007669"/>
    <property type="project" value="InterPro"/>
</dbReference>
<evidence type="ECO:0000256" key="2">
    <source>
        <dbReference type="ARBA" id="ARBA00010199"/>
    </source>
</evidence>
<keyword evidence="5 6" id="KW-0472">Membrane</keyword>
<reference evidence="7 8" key="1">
    <citation type="submission" date="2017-04" db="EMBL/GenBank/DDBJ databases">
        <title>Draft genome sequences of Alloscardovia macacae UMA81211 and UMA81212 isolated from the feces of a rhesus macaque (Macaca mulatta).</title>
        <authorList>
            <person name="Albert K."/>
            <person name="Sela D.A."/>
        </authorList>
    </citation>
    <scope>NUCLEOTIDE SEQUENCE [LARGE SCALE GENOMIC DNA]</scope>
    <source>
        <strain evidence="7 8">UMA81212</strain>
    </source>
</reference>
<dbReference type="GO" id="GO:0015297">
    <property type="term" value="F:antiporter activity"/>
    <property type="evidence" value="ECO:0007669"/>
    <property type="project" value="InterPro"/>
</dbReference>
<feature type="transmembrane region" description="Helical" evidence="6">
    <location>
        <begin position="408"/>
        <end position="427"/>
    </location>
</feature>
<evidence type="ECO:0000313" key="7">
    <source>
        <dbReference type="EMBL" id="OTA28754.1"/>
    </source>
</evidence>
<feature type="transmembrane region" description="Helical" evidence="6">
    <location>
        <begin position="316"/>
        <end position="334"/>
    </location>
</feature>
<feature type="transmembrane region" description="Helical" evidence="6">
    <location>
        <begin position="45"/>
        <end position="68"/>
    </location>
</feature>
<feature type="transmembrane region" description="Helical" evidence="6">
    <location>
        <begin position="247"/>
        <end position="270"/>
    </location>
</feature>
<dbReference type="AlphaFoldDB" id="A0A1Y2SXP3"/>
<keyword evidence="3 6" id="KW-0812">Transmembrane</keyword>
<evidence type="ECO:0000256" key="3">
    <source>
        <dbReference type="ARBA" id="ARBA00022692"/>
    </source>
</evidence>
<sequence>MPATSPKAVRRQLAAIAIPTLGQLIAEPLYVMADTAFVGSISDTALAGLSVGSTLVLTSVGLCLFLAYSTTSRVSQLMGAKRTREGLKAGVSGVWLAAIIGIVLTVALVLLAQPLSLALGARGAVLDAAVIYVQTASLGITGTLISYAANGMFRGLGKAGITLWSAVASALTNVVLDAWFIFGFGWGVMGSGVATAIAQWVMCFILLAYLGPVLRRNSVSVRPDLHGVLASAENGVMLFVRTAAVRVGMVATVMAATALGTSVLASYQAVNSSWNLALNILDAIGVGGQALVGAALGAGDMRRARLLVREIERAGIVWGAYVGLGFAAFGWFGAGLFTTQAATAQLIAVSMVVVALFFPYHGWLWALDGVLIGAGDFSYLARACVLAASVHVAALALAWWILSATSASPLMSVVTLWLVFNLVFMGIRGMGNILRAHGDVWMAAALASSRHTEA</sequence>
<dbReference type="Pfam" id="PF01554">
    <property type="entry name" value="MatE"/>
    <property type="match status" value="2"/>
</dbReference>
<comment type="subcellular location">
    <subcellularLocation>
        <location evidence="1">Membrane</location>
        <topology evidence="1">Multi-pass membrane protein</topology>
    </subcellularLocation>
</comment>
<evidence type="ECO:0000256" key="5">
    <source>
        <dbReference type="ARBA" id="ARBA00023136"/>
    </source>
</evidence>
<feature type="transmembrane region" description="Helical" evidence="6">
    <location>
        <begin position="131"/>
        <end position="149"/>
    </location>
</feature>
<feature type="transmembrane region" description="Helical" evidence="6">
    <location>
        <begin position="379"/>
        <end position="402"/>
    </location>
</feature>
<feature type="transmembrane region" description="Helical" evidence="6">
    <location>
        <begin position="188"/>
        <end position="210"/>
    </location>
</feature>
<protein>
    <submittedName>
        <fullName evidence="7">MATE family efflux transporter</fullName>
    </submittedName>
</protein>
<dbReference type="STRING" id="1160091.B9T39_06015"/>
<keyword evidence="4 6" id="KW-1133">Transmembrane helix</keyword>
<comment type="similarity">
    <text evidence="2">Belongs to the multi antimicrobial extrusion (MATE) (TC 2.A.66.1) family.</text>
</comment>
<feature type="transmembrane region" description="Helical" evidence="6">
    <location>
        <begin position="346"/>
        <end position="367"/>
    </location>
</feature>
<dbReference type="RefSeq" id="WP_086106915.1">
    <property type="nucleotide sequence ID" value="NZ_NEKB01000015.1"/>
</dbReference>
<feature type="transmembrane region" description="Helical" evidence="6">
    <location>
        <begin position="276"/>
        <end position="296"/>
    </location>
</feature>
<dbReference type="PANTHER" id="PTHR42893:SF46">
    <property type="entry name" value="PROTEIN DETOXIFICATION 44, CHLOROPLASTIC"/>
    <property type="match status" value="1"/>
</dbReference>
<evidence type="ECO:0000256" key="1">
    <source>
        <dbReference type="ARBA" id="ARBA00004141"/>
    </source>
</evidence>
<evidence type="ECO:0000313" key="8">
    <source>
        <dbReference type="Proteomes" id="UP000243540"/>
    </source>
</evidence>